<sequence length="251" mass="26060">MLVAAGLVVLGVPVAALVGGGALALLIAAAGGDAGALSPVVVFAQPMTVGIAALIATCFLIPGEQLRRGEIVANPDADGAVNVSRFRPLSSGWHLFWALLSLALIVGMLVAAVPATLLDQDALDVPSSADPRPSWLLVSLLFLPLPFVALASLAKKTHWMRVGAIADHPRRAAWRWVTYRWRLDLWTVALGVAVAQWGAFLGWGLSDEDAEAGIAVGTVTVVLGLGLLVLGFWLGRGAPKSGELPTTGESL</sequence>
<reference evidence="2 3" key="1">
    <citation type="submission" date="2019-06" db="EMBL/GenBank/DDBJ databases">
        <authorList>
            <person name="Li F."/>
        </authorList>
    </citation>
    <scope>NUCLEOTIDE SEQUENCE [LARGE SCALE GENOMIC DNA]</scope>
    <source>
        <strain evidence="2 3">10F1D-1</strain>
    </source>
</reference>
<accession>A0A506XZI6</accession>
<organism evidence="2 3">
    <name type="scientific">Schumannella soli</name>
    <dbReference type="NCBI Taxonomy" id="2590779"/>
    <lineage>
        <taxon>Bacteria</taxon>
        <taxon>Bacillati</taxon>
        <taxon>Actinomycetota</taxon>
        <taxon>Actinomycetes</taxon>
        <taxon>Micrococcales</taxon>
        <taxon>Microbacteriaceae</taxon>
        <taxon>Schumannella</taxon>
    </lineage>
</organism>
<protein>
    <submittedName>
        <fullName evidence="2">Uncharacterized protein</fullName>
    </submittedName>
</protein>
<keyword evidence="3" id="KW-1185">Reference proteome</keyword>
<evidence type="ECO:0000313" key="3">
    <source>
        <dbReference type="Proteomes" id="UP000316252"/>
    </source>
</evidence>
<feature type="transmembrane region" description="Helical" evidence="1">
    <location>
        <begin position="135"/>
        <end position="154"/>
    </location>
</feature>
<feature type="transmembrane region" description="Helical" evidence="1">
    <location>
        <begin position="95"/>
        <end position="115"/>
    </location>
</feature>
<dbReference type="EMBL" id="VHQG01000003">
    <property type="protein sequence ID" value="TPW75033.1"/>
    <property type="molecule type" value="Genomic_DNA"/>
</dbReference>
<dbReference type="RefSeq" id="WP_141164061.1">
    <property type="nucleotide sequence ID" value="NZ_VHQG01000003.1"/>
</dbReference>
<evidence type="ECO:0000313" key="2">
    <source>
        <dbReference type="EMBL" id="TPW75033.1"/>
    </source>
</evidence>
<dbReference type="AlphaFoldDB" id="A0A506XZI6"/>
<dbReference type="Proteomes" id="UP000316252">
    <property type="component" value="Unassembled WGS sequence"/>
</dbReference>
<keyword evidence="1" id="KW-0812">Transmembrane</keyword>
<keyword evidence="1" id="KW-0472">Membrane</keyword>
<feature type="transmembrane region" description="Helical" evidence="1">
    <location>
        <begin position="40"/>
        <end position="61"/>
    </location>
</feature>
<proteinExistence type="predicted"/>
<comment type="caution">
    <text evidence="2">The sequence shown here is derived from an EMBL/GenBank/DDBJ whole genome shotgun (WGS) entry which is preliminary data.</text>
</comment>
<gene>
    <name evidence="2" type="ORF">FJ657_12495</name>
</gene>
<evidence type="ECO:0000256" key="1">
    <source>
        <dbReference type="SAM" id="Phobius"/>
    </source>
</evidence>
<feature type="transmembrane region" description="Helical" evidence="1">
    <location>
        <begin position="185"/>
        <end position="206"/>
    </location>
</feature>
<keyword evidence="1" id="KW-1133">Transmembrane helix</keyword>
<feature type="transmembrane region" description="Helical" evidence="1">
    <location>
        <begin position="212"/>
        <end position="234"/>
    </location>
</feature>
<name>A0A506XZI6_9MICO</name>
<dbReference type="OrthoDB" id="3671258at2"/>